<protein>
    <submittedName>
        <fullName evidence="3">Mannosyl-glycoprotein endo-beta-N-acetylglucosamidase</fullName>
    </submittedName>
</protein>
<keyword evidence="1" id="KW-1133">Transmembrane helix</keyword>
<dbReference type="Pfam" id="PF01832">
    <property type="entry name" value="Glucosaminidase"/>
    <property type="match status" value="1"/>
</dbReference>
<dbReference type="KEGG" id="aal:EP13_10225"/>
<evidence type="ECO:0000313" key="4">
    <source>
        <dbReference type="Proteomes" id="UP000056090"/>
    </source>
</evidence>
<proteinExistence type="predicted"/>
<dbReference type="InterPro" id="IPR002901">
    <property type="entry name" value="MGlyc_endo_b_GlcNAc-like_dom"/>
</dbReference>
<feature type="transmembrane region" description="Helical" evidence="1">
    <location>
        <begin position="7"/>
        <end position="27"/>
    </location>
</feature>
<organism evidence="3 4">
    <name type="scientific">Alteromonas australica</name>
    <dbReference type="NCBI Taxonomy" id="589873"/>
    <lineage>
        <taxon>Bacteria</taxon>
        <taxon>Pseudomonadati</taxon>
        <taxon>Pseudomonadota</taxon>
        <taxon>Gammaproteobacteria</taxon>
        <taxon>Alteromonadales</taxon>
        <taxon>Alteromonadaceae</taxon>
        <taxon>Alteromonas/Salinimonas group</taxon>
        <taxon>Alteromonas</taxon>
    </lineage>
</organism>
<dbReference type="Proteomes" id="UP000056090">
    <property type="component" value="Chromosome"/>
</dbReference>
<dbReference type="RefSeq" id="WP_044057169.1">
    <property type="nucleotide sequence ID" value="NZ_CAJXAX010000039.1"/>
</dbReference>
<dbReference type="PANTHER" id="PTHR40572:SF1">
    <property type="entry name" value="PROTEIN BAX"/>
    <property type="match status" value="1"/>
</dbReference>
<keyword evidence="4" id="KW-1185">Reference proteome</keyword>
<gene>
    <name evidence="3" type="ORF">EP13_10225</name>
</gene>
<dbReference type="Gene3D" id="1.10.530.10">
    <property type="match status" value="1"/>
</dbReference>
<dbReference type="OrthoDB" id="9788155at2"/>
<feature type="domain" description="Mannosyl-glycoprotein endo-beta-N-acetylglucosamidase-like" evidence="2">
    <location>
        <begin position="128"/>
        <end position="255"/>
    </location>
</feature>
<name>A0A075P6W0_9ALTE</name>
<keyword evidence="1" id="KW-0472">Membrane</keyword>
<dbReference type="KEGG" id="aaus:EP12_10895"/>
<evidence type="ECO:0000256" key="1">
    <source>
        <dbReference type="SAM" id="Phobius"/>
    </source>
</evidence>
<dbReference type="AlphaFoldDB" id="A0A075P6W0"/>
<dbReference type="InterPro" id="IPR053195">
    <property type="entry name" value="Bax-like"/>
</dbReference>
<dbReference type="GO" id="GO:0004040">
    <property type="term" value="F:amidase activity"/>
    <property type="evidence" value="ECO:0007669"/>
    <property type="project" value="InterPro"/>
</dbReference>
<keyword evidence="1" id="KW-0812">Transmembrane</keyword>
<dbReference type="PANTHER" id="PTHR40572">
    <property type="entry name" value="PROTEIN BAX"/>
    <property type="match status" value="1"/>
</dbReference>
<dbReference type="PATRIC" id="fig|589873.4.peg.2351"/>
<evidence type="ECO:0000259" key="2">
    <source>
        <dbReference type="Pfam" id="PF01832"/>
    </source>
</evidence>
<accession>A0A075P6W0</accession>
<evidence type="ECO:0000313" key="3">
    <source>
        <dbReference type="EMBL" id="AIF99027.1"/>
    </source>
</evidence>
<dbReference type="EMBL" id="CP008849">
    <property type="protein sequence ID" value="AIF99027.1"/>
    <property type="molecule type" value="Genomic_DNA"/>
</dbReference>
<reference evidence="3 4" key="1">
    <citation type="submission" date="2014-06" db="EMBL/GenBank/DDBJ databases">
        <title>Genomes of Alteromonas australica, a world apart.</title>
        <authorList>
            <person name="Gonzaga A."/>
            <person name="Lopez-Perez M."/>
            <person name="Rodriguez-Valera F."/>
        </authorList>
    </citation>
    <scope>NUCLEOTIDE SEQUENCE [LARGE SCALE GENOMIC DNA]</scope>
    <source>
        <strain evidence="3 4">H 17</strain>
    </source>
</reference>
<dbReference type="eggNOG" id="COG2992">
    <property type="taxonomic scope" value="Bacteria"/>
</dbReference>
<sequence length="263" mass="30491">MHKRETFKIVAIMIVVLAVIVINALIFTKKSPSILDIPETQEAKKPVPDFSVYTDVKQKKAAFFDYLRPEVEKQNSYILTLRHYVQTLYRKAITDEPLSDDDIEKLDWLEEEYRVKSSQPLNMRLLDLLDKIDILPVELVLVQAANESAWGTSRFARKGYNFFGLWCFSKGCGFVPSRRNEGASHEVAKFDSLSRATYTYMRNLNRHDAYEDLREIRSRLRANQIPITGVALAEGLMNYSERGAAYVDELQTMIRFNEEYLTQ</sequence>
<dbReference type="GeneID" id="78255282"/>